<dbReference type="InterPro" id="IPR039903">
    <property type="entry name" value="Zswim2"/>
</dbReference>
<feature type="region of interest" description="Disordered" evidence="2">
    <location>
        <begin position="1"/>
        <end position="107"/>
    </location>
</feature>
<keyword evidence="8" id="KW-1185">Reference proteome</keyword>
<dbReference type="InterPro" id="IPR007527">
    <property type="entry name" value="Znf_SWIM"/>
</dbReference>
<keyword evidence="1" id="KW-0862">Zinc</keyword>
<sequence length="367" mass="40769">MGVDTGYSANASSSMYPHSAGGPSYQSPYPAYPGPVQGSFHAPIDLTEESGETGKKHASGKRKAVGDHSNAGPPKPSRKRKAGAVEEDEGSPSKKKAAKPKDGEKRLRVFRKRAPQAYAEIRHRALTQRMIIIDRERTSPPADIDPTSPDNHPTETVSLAGTTGNIYRITISRVPSCDCPHARKGNQCKHVIYVLHRVLRVREDLEYQLAFLSSELREIFSKAPALPSEVAKKNNDDGEMDGNRKSLEGEDCPVCMEEFETDGKGRPKRGEDVVYCKAACGNNIHKECFKQWAVAKKGQGHVTCPFCRTPWQDDEETRSMDLKSLAKAGPVNEEGYVNVARQLGLSGRRDYSTYNEFWMRNRMGDDW</sequence>
<dbReference type="Proteomes" id="UP000230605">
    <property type="component" value="Chromosome 2"/>
</dbReference>
<evidence type="ECO:0000256" key="2">
    <source>
        <dbReference type="SAM" id="MobiDB-lite"/>
    </source>
</evidence>
<evidence type="ECO:0000256" key="1">
    <source>
        <dbReference type="PROSITE-ProRule" id="PRU00175"/>
    </source>
</evidence>
<gene>
    <name evidence="5" type="ORF">CB0940_05539</name>
    <name evidence="6" type="ORF">RHO25_002708</name>
</gene>
<feature type="domain" description="RING-type" evidence="3">
    <location>
        <begin position="252"/>
        <end position="308"/>
    </location>
</feature>
<name>A0A2G5HXZ6_CERBT</name>
<reference evidence="6 8" key="2">
    <citation type="submission" date="2023-09" db="EMBL/GenBank/DDBJ databases">
        <title>Complete-Gapless Cercospora beticola genome.</title>
        <authorList>
            <person name="Wyatt N.A."/>
            <person name="Spanner R.E."/>
            <person name="Bolton M.D."/>
        </authorList>
    </citation>
    <scope>NUCLEOTIDE SEQUENCE [LARGE SCALE GENOMIC DNA]</scope>
    <source>
        <strain evidence="6">Cb09-40</strain>
    </source>
</reference>
<proteinExistence type="predicted"/>
<dbReference type="OrthoDB" id="2122982at2759"/>
<dbReference type="InterPro" id="IPR013083">
    <property type="entry name" value="Znf_RING/FYVE/PHD"/>
</dbReference>
<organism evidence="5 7">
    <name type="scientific">Cercospora beticola</name>
    <name type="common">Sugarbeet leaf spot fungus</name>
    <dbReference type="NCBI Taxonomy" id="122368"/>
    <lineage>
        <taxon>Eukaryota</taxon>
        <taxon>Fungi</taxon>
        <taxon>Dikarya</taxon>
        <taxon>Ascomycota</taxon>
        <taxon>Pezizomycotina</taxon>
        <taxon>Dothideomycetes</taxon>
        <taxon>Dothideomycetidae</taxon>
        <taxon>Mycosphaerellales</taxon>
        <taxon>Mycosphaerellaceae</taxon>
        <taxon>Cercospora</taxon>
    </lineage>
</organism>
<reference evidence="5 7" key="1">
    <citation type="submission" date="2015-10" db="EMBL/GenBank/DDBJ databases">
        <title>The cercosporin biosynthetic gene cluster was horizontally transferred to several fungal lineages and shown to be expanded in Cercospora beticola based on microsynteny with recipient genomes.</title>
        <authorList>
            <person name="De Jonge R."/>
            <person name="Ebert M.K."/>
            <person name="Suttle J.C."/>
            <person name="Jurick Ii W.M."/>
            <person name="Secor G.A."/>
            <person name="Thomma B.P."/>
            <person name="Van De Peer Y."/>
            <person name="Bolton M.D."/>
        </authorList>
    </citation>
    <scope>NUCLEOTIDE SEQUENCE [LARGE SCALE GENOMIC DNA]</scope>
    <source>
        <strain evidence="5 7">09-40</strain>
    </source>
</reference>
<dbReference type="EMBL" id="LKMD01000102">
    <property type="protein sequence ID" value="PIA97371.1"/>
    <property type="molecule type" value="Genomic_DNA"/>
</dbReference>
<keyword evidence="1" id="KW-0479">Metal-binding</keyword>
<dbReference type="EMBL" id="CP134185">
    <property type="protein sequence ID" value="WPA98097.1"/>
    <property type="molecule type" value="Genomic_DNA"/>
</dbReference>
<evidence type="ECO:0008006" key="9">
    <source>
        <dbReference type="Google" id="ProtNLM"/>
    </source>
</evidence>
<protein>
    <recommendedName>
        <fullName evidence="9">E3 ubiquitin-protein ligase Zswim2</fullName>
    </recommendedName>
</protein>
<evidence type="ECO:0000313" key="5">
    <source>
        <dbReference type="EMBL" id="PIA97371.1"/>
    </source>
</evidence>
<dbReference type="GO" id="GO:0008270">
    <property type="term" value="F:zinc ion binding"/>
    <property type="evidence" value="ECO:0007669"/>
    <property type="project" value="UniProtKB-KW"/>
</dbReference>
<evidence type="ECO:0000259" key="4">
    <source>
        <dbReference type="PROSITE" id="PS50966"/>
    </source>
</evidence>
<dbReference type="PANTHER" id="PTHR21540">
    <property type="entry name" value="RING FINGER AND SWIM DOMAIN-CONTAINING PROTEIN 2"/>
    <property type="match status" value="1"/>
</dbReference>
<evidence type="ECO:0000313" key="6">
    <source>
        <dbReference type="EMBL" id="WPA98097.1"/>
    </source>
</evidence>
<keyword evidence="1" id="KW-0863">Zinc-finger</keyword>
<evidence type="ECO:0000313" key="8">
    <source>
        <dbReference type="Proteomes" id="UP001302367"/>
    </source>
</evidence>
<dbReference type="PROSITE" id="PS50966">
    <property type="entry name" value="ZF_SWIM"/>
    <property type="match status" value="1"/>
</dbReference>
<dbReference type="PROSITE" id="PS50089">
    <property type="entry name" value="ZF_RING_2"/>
    <property type="match status" value="1"/>
</dbReference>
<dbReference type="PANTHER" id="PTHR21540:SF0">
    <property type="entry name" value="PHD FAMILY PROTEIN"/>
    <property type="match status" value="1"/>
</dbReference>
<dbReference type="Proteomes" id="UP001302367">
    <property type="component" value="Chromosome 2"/>
</dbReference>
<evidence type="ECO:0000259" key="3">
    <source>
        <dbReference type="PROSITE" id="PS50089"/>
    </source>
</evidence>
<dbReference type="CDD" id="cd16494">
    <property type="entry name" value="RING-CH-C4HC3_ZSWM2"/>
    <property type="match status" value="1"/>
</dbReference>
<dbReference type="AlphaFoldDB" id="A0A2G5HXZ6"/>
<dbReference type="Gene3D" id="3.30.40.10">
    <property type="entry name" value="Zinc/RING finger domain, C3HC4 (zinc finger)"/>
    <property type="match status" value="1"/>
</dbReference>
<accession>A0A2G5HXZ6</accession>
<dbReference type="InterPro" id="IPR001841">
    <property type="entry name" value="Znf_RING"/>
</dbReference>
<feature type="domain" description="SWIM-type" evidence="4">
    <location>
        <begin position="167"/>
        <end position="199"/>
    </location>
</feature>
<dbReference type="Pfam" id="PF13639">
    <property type="entry name" value="zf-RING_2"/>
    <property type="match status" value="1"/>
</dbReference>
<dbReference type="SUPFAM" id="SSF57850">
    <property type="entry name" value="RING/U-box"/>
    <property type="match status" value="1"/>
</dbReference>
<evidence type="ECO:0000313" key="7">
    <source>
        <dbReference type="Proteomes" id="UP000230605"/>
    </source>
</evidence>
<feature type="compositionally biased region" description="Polar residues" evidence="2">
    <location>
        <begin position="7"/>
        <end position="16"/>
    </location>
</feature>
<dbReference type="GO" id="GO:0061630">
    <property type="term" value="F:ubiquitin protein ligase activity"/>
    <property type="evidence" value="ECO:0007669"/>
    <property type="project" value="InterPro"/>
</dbReference>